<accession>A0ABY2UMH5</accession>
<evidence type="ECO:0000313" key="2">
    <source>
        <dbReference type="EMBL" id="TLM79413.1"/>
    </source>
</evidence>
<dbReference type="SUPFAM" id="SSF51206">
    <property type="entry name" value="cAMP-binding domain-like"/>
    <property type="match status" value="1"/>
</dbReference>
<dbReference type="InterPro" id="IPR018490">
    <property type="entry name" value="cNMP-bd_dom_sf"/>
</dbReference>
<protein>
    <submittedName>
        <fullName evidence="2">Crp/Fnr family transcriptional regulator</fullName>
    </submittedName>
</protein>
<dbReference type="EMBL" id="VANI01000004">
    <property type="protein sequence ID" value="TLM79413.1"/>
    <property type="molecule type" value="Genomic_DNA"/>
</dbReference>
<keyword evidence="3" id="KW-1185">Reference proteome</keyword>
<dbReference type="Gene3D" id="2.60.120.10">
    <property type="entry name" value="Jelly Rolls"/>
    <property type="match status" value="1"/>
</dbReference>
<organism evidence="2 3">
    <name type="scientific">Microbulbifer harenosus</name>
    <dbReference type="NCBI Taxonomy" id="2576840"/>
    <lineage>
        <taxon>Bacteria</taxon>
        <taxon>Pseudomonadati</taxon>
        <taxon>Pseudomonadota</taxon>
        <taxon>Gammaproteobacteria</taxon>
        <taxon>Cellvibrionales</taxon>
        <taxon>Microbulbiferaceae</taxon>
        <taxon>Microbulbifer</taxon>
    </lineage>
</organism>
<comment type="caution">
    <text evidence="2">The sequence shown here is derived from an EMBL/GenBank/DDBJ whole genome shotgun (WGS) entry which is preliminary data.</text>
</comment>
<dbReference type="InterPro" id="IPR014710">
    <property type="entry name" value="RmlC-like_jellyroll"/>
</dbReference>
<dbReference type="Pfam" id="PF00027">
    <property type="entry name" value="cNMP_binding"/>
    <property type="match status" value="1"/>
</dbReference>
<proteinExistence type="predicted"/>
<dbReference type="CDD" id="cd00038">
    <property type="entry name" value="CAP_ED"/>
    <property type="match status" value="1"/>
</dbReference>
<sequence length="199" mass="23534">MEDAAFSSLRQQLNTYYPLTQRTWAAYRRICNRRQINKGAILYPAGETPRSFAYVYRGLFRAYVLDKKGTEYNKNFFPEGRFPGAMTALLRGEPSQFVIEALEDSDIIEIDHAGYRRLLEEYDDLKLYHIQYLERHWLLDKDIREVTLVQDDAGTRYQKFMQDYPTLVSRLPQYHIASHLGVTPTQLSRIRKKRIDQPM</sequence>
<dbReference type="PROSITE" id="PS50042">
    <property type="entry name" value="CNMP_BINDING_3"/>
    <property type="match status" value="1"/>
</dbReference>
<reference evidence="2 3" key="1">
    <citation type="submission" date="2019-05" db="EMBL/GenBank/DDBJ databases">
        <title>Microbulbifer harenosus sp. nov., an alginate-degrading bacterium isolated from coastal sand.</title>
        <authorList>
            <person name="Huang H."/>
            <person name="Mo K."/>
            <person name="Bao S."/>
        </authorList>
    </citation>
    <scope>NUCLEOTIDE SEQUENCE [LARGE SCALE GENOMIC DNA]</scope>
    <source>
        <strain evidence="2 3">HB161719</strain>
    </source>
</reference>
<dbReference type="Proteomes" id="UP000306791">
    <property type="component" value="Unassembled WGS sequence"/>
</dbReference>
<dbReference type="InterPro" id="IPR000595">
    <property type="entry name" value="cNMP-bd_dom"/>
</dbReference>
<gene>
    <name evidence="2" type="ORF">FDY93_04310</name>
</gene>
<evidence type="ECO:0000259" key="1">
    <source>
        <dbReference type="PROSITE" id="PS50042"/>
    </source>
</evidence>
<name>A0ABY2UMH5_9GAMM</name>
<evidence type="ECO:0000313" key="3">
    <source>
        <dbReference type="Proteomes" id="UP000306791"/>
    </source>
</evidence>
<feature type="domain" description="Cyclic nucleotide-binding" evidence="1">
    <location>
        <begin position="34"/>
        <end position="136"/>
    </location>
</feature>